<evidence type="ECO:0000313" key="15">
    <source>
        <dbReference type="EMBL" id="GJN89140.1"/>
    </source>
</evidence>
<evidence type="ECO:0000256" key="2">
    <source>
        <dbReference type="ARBA" id="ARBA00006734"/>
    </source>
</evidence>
<evidence type="ECO:0000313" key="16">
    <source>
        <dbReference type="Proteomes" id="UP001342314"/>
    </source>
</evidence>
<evidence type="ECO:0000256" key="10">
    <source>
        <dbReference type="ARBA" id="ARBA00041392"/>
    </source>
</evidence>
<keyword evidence="14" id="KW-0175">Coiled coil</keyword>
<evidence type="ECO:0000256" key="5">
    <source>
        <dbReference type="ARBA" id="ARBA00022602"/>
    </source>
</evidence>
<comment type="cofactor">
    <cofactor evidence="1">
        <name>Mg(2+)</name>
        <dbReference type="ChEBI" id="CHEBI:18420"/>
    </cofactor>
</comment>
<keyword evidence="16" id="KW-1185">Reference proteome</keyword>
<name>A0AAV5GH85_9BASI</name>
<evidence type="ECO:0000256" key="14">
    <source>
        <dbReference type="SAM" id="Coils"/>
    </source>
</evidence>
<evidence type="ECO:0000256" key="6">
    <source>
        <dbReference type="ARBA" id="ARBA00022679"/>
    </source>
</evidence>
<dbReference type="AlphaFoldDB" id="A0AAV5GH85"/>
<dbReference type="GO" id="GO:0004660">
    <property type="term" value="F:protein farnesyltransferase activity"/>
    <property type="evidence" value="ECO:0007669"/>
    <property type="project" value="UniProtKB-EC"/>
</dbReference>
<proteinExistence type="inferred from homology"/>
<dbReference type="InterPro" id="IPR002088">
    <property type="entry name" value="Prenyl_trans_a"/>
</dbReference>
<evidence type="ECO:0000256" key="4">
    <source>
        <dbReference type="ARBA" id="ARBA00012702"/>
    </source>
</evidence>
<dbReference type="GO" id="GO:0005965">
    <property type="term" value="C:protein farnesyltransferase complex"/>
    <property type="evidence" value="ECO:0007669"/>
    <property type="project" value="TreeGrafter"/>
</dbReference>
<sequence>MATEETYVPWAQKEGYEDLVPVPQNDAPNCLVPIAYDTMYRDCMDTFRALVAKGEKSERTLEVTQWIIRLNPGHYSVWKYRADTLLEMKSSMTEELDLLDQLVQYHLKSYQVWQHRRTIILALNDPSRELDFTAKALAIDEKNYHTWAYRQWVLCHFWSTARSLSPEDAAALSRERRDQVEQVWRGELEYVDKLLESDIRNNSAWNHRFFVSFESGMGGDDAGKREIQYAKEKLAISPNNPSAWNYLRGVLARLSIPLSSASPFATPLALNTPASMPPTEPAISPAAELPAYLAIEFLADARAEEARAQERAQDEREKAAKEAAELFRSLIEYDPIRRNYWNWQAQQAETVAAA</sequence>
<evidence type="ECO:0000256" key="11">
    <source>
        <dbReference type="ARBA" id="ARBA00042436"/>
    </source>
</evidence>
<dbReference type="PANTHER" id="PTHR11129">
    <property type="entry name" value="PROTEIN FARNESYLTRANSFERASE ALPHA SUBUNIT/RAB GERANYLGERANYL TRANSFERASE ALPHA SUBUNIT"/>
    <property type="match status" value="1"/>
</dbReference>
<dbReference type="EC" id="2.5.1.58" evidence="4"/>
<protein>
    <recommendedName>
        <fullName evidence="9">Protein farnesyltransferase/geranylgeranyltransferase type-1 subunit alpha</fullName>
        <ecNumber evidence="4">2.5.1.58</ecNumber>
        <ecNumber evidence="3">2.5.1.59</ecNumber>
    </recommendedName>
    <alternativeName>
        <fullName evidence="12">CAAX farnesyltransferase subunit alpha</fullName>
    </alternativeName>
    <alternativeName>
        <fullName evidence="11">FTase-alpha</fullName>
    </alternativeName>
    <alternativeName>
        <fullName evidence="10">Ras proteins prenyltransferase subunit alpha</fullName>
    </alternativeName>
    <alternativeName>
        <fullName evidence="13">Type I protein geranyl-geranyltransferase subunit alpha</fullName>
    </alternativeName>
</protein>
<dbReference type="EMBL" id="BQKY01000004">
    <property type="protein sequence ID" value="GJN89140.1"/>
    <property type="molecule type" value="Genomic_DNA"/>
</dbReference>
<organism evidence="15 16">
    <name type="scientific">Rhodotorula paludigena</name>
    <dbReference type="NCBI Taxonomy" id="86838"/>
    <lineage>
        <taxon>Eukaryota</taxon>
        <taxon>Fungi</taxon>
        <taxon>Dikarya</taxon>
        <taxon>Basidiomycota</taxon>
        <taxon>Pucciniomycotina</taxon>
        <taxon>Microbotryomycetes</taxon>
        <taxon>Sporidiobolales</taxon>
        <taxon>Sporidiobolaceae</taxon>
        <taxon>Rhodotorula</taxon>
    </lineage>
</organism>
<keyword evidence="7" id="KW-0677">Repeat</keyword>
<evidence type="ECO:0000256" key="8">
    <source>
        <dbReference type="ARBA" id="ARBA00022842"/>
    </source>
</evidence>
<comment type="caution">
    <text evidence="15">The sequence shown here is derived from an EMBL/GenBank/DDBJ whole genome shotgun (WGS) entry which is preliminary data.</text>
</comment>
<keyword evidence="6" id="KW-0808">Transferase</keyword>
<dbReference type="Pfam" id="PF01239">
    <property type="entry name" value="PPTA"/>
    <property type="match status" value="4"/>
</dbReference>
<gene>
    <name evidence="15" type="ORF">Rhopal_002114-T1</name>
</gene>
<keyword evidence="5" id="KW-0637">Prenyltransferase</keyword>
<comment type="similarity">
    <text evidence="2">Belongs to the protein prenyltransferase subunit alpha family.</text>
</comment>
<evidence type="ECO:0000256" key="7">
    <source>
        <dbReference type="ARBA" id="ARBA00022737"/>
    </source>
</evidence>
<dbReference type="EC" id="2.5.1.59" evidence="3"/>
<dbReference type="SUPFAM" id="SSF48439">
    <property type="entry name" value="Protein prenylyltransferase"/>
    <property type="match status" value="1"/>
</dbReference>
<dbReference type="PANTHER" id="PTHR11129:SF1">
    <property type="entry name" value="PROTEIN FARNESYLTRANSFERASE_GERANYLGERANYLTRANSFERASE TYPE-1 SUBUNIT ALPHA"/>
    <property type="match status" value="1"/>
</dbReference>
<evidence type="ECO:0000256" key="1">
    <source>
        <dbReference type="ARBA" id="ARBA00001946"/>
    </source>
</evidence>
<reference evidence="15 16" key="1">
    <citation type="submission" date="2021-12" db="EMBL/GenBank/DDBJ databases">
        <title>High titer production of polyol ester of fatty acids by Rhodotorula paludigena BS15 towards product separation-free biomass refinery.</title>
        <authorList>
            <person name="Mano J."/>
            <person name="Ono H."/>
            <person name="Tanaka T."/>
            <person name="Naito K."/>
            <person name="Sushida H."/>
            <person name="Ike M."/>
            <person name="Tokuyasu K."/>
            <person name="Kitaoka M."/>
        </authorList>
    </citation>
    <scope>NUCLEOTIDE SEQUENCE [LARGE SCALE GENOMIC DNA]</scope>
    <source>
        <strain evidence="15 16">BS15</strain>
    </source>
</reference>
<accession>A0AAV5GH85</accession>
<dbReference type="GO" id="GO:0004662">
    <property type="term" value="F:CAAX-protein geranylgeranyltransferase activity"/>
    <property type="evidence" value="ECO:0007669"/>
    <property type="project" value="UniProtKB-EC"/>
</dbReference>
<evidence type="ECO:0000256" key="13">
    <source>
        <dbReference type="ARBA" id="ARBA00043219"/>
    </source>
</evidence>
<evidence type="ECO:0000256" key="12">
    <source>
        <dbReference type="ARBA" id="ARBA00043086"/>
    </source>
</evidence>
<dbReference type="GO" id="GO:0005953">
    <property type="term" value="C:CAAX-protein geranylgeranyltransferase complex"/>
    <property type="evidence" value="ECO:0007669"/>
    <property type="project" value="TreeGrafter"/>
</dbReference>
<feature type="coiled-coil region" evidence="14">
    <location>
        <begin position="298"/>
        <end position="329"/>
    </location>
</feature>
<evidence type="ECO:0000256" key="3">
    <source>
        <dbReference type="ARBA" id="ARBA00012700"/>
    </source>
</evidence>
<dbReference type="Gene3D" id="1.25.40.120">
    <property type="entry name" value="Protein prenylyltransferase"/>
    <property type="match status" value="1"/>
</dbReference>
<dbReference type="PROSITE" id="PS51147">
    <property type="entry name" value="PFTA"/>
    <property type="match status" value="4"/>
</dbReference>
<keyword evidence="8" id="KW-0460">Magnesium</keyword>
<dbReference type="Proteomes" id="UP001342314">
    <property type="component" value="Unassembled WGS sequence"/>
</dbReference>
<evidence type="ECO:0000256" key="9">
    <source>
        <dbReference type="ARBA" id="ARBA00040965"/>
    </source>
</evidence>